<feature type="repeat" description="PPR" evidence="6">
    <location>
        <begin position="1427"/>
        <end position="1461"/>
    </location>
</feature>
<dbReference type="Gene3D" id="3.30.40.10">
    <property type="entry name" value="Zinc/RING finger domain, C3HC4 (zinc finger)"/>
    <property type="match status" value="1"/>
</dbReference>
<feature type="repeat" description="PPR" evidence="6">
    <location>
        <begin position="1182"/>
        <end position="1216"/>
    </location>
</feature>
<sequence length="1731" mass="191357">MEVQVKRSLVVPPPPRETEETPLTVFELVAPTYHVTVLFAFSPPNPTTRALLDALSATLPHFPLLTARLDRRGARRRPFFVTGRGGAGALVVEAEVSSDLADHLPLAPSPELARLHPPVNTDAPTPHVLLVQINRFACGGLVVASSAHHQAADGFSMSTFFHAWTDAVRRNGVHGVPRGAEDVPREGDGMKSIVANVIEELVVDVVKEVAGGGVPEHVFSISLRMKGGLPVKIRRKGHMRGTVRPSIQAAAPGPRWLRLAATLRPISPATAAVRYPLFPLACGHQVSAVTMAKEVDRFVEPVVVRHGETSWNSSRIVQGQMDPELNEIGKQQAVVVAHRLAREARPAAIYSSDLKRAAETAEIIAKACDVSNDGGESLNQLSERCISYLNKVAQNHIGERVIVVGHGAAILELCRHTDPPNSSIRRKIPNTSLNIFRISGVAGRWILERLLPRITPLPRRRLRRSHNPNPLISPAVAASLAGVLATRSTNPTWARTNHNDSMSERTIPPPVSSHGEDFAEVVVVRHGETSANALCIIQGQMDIELNEAGRQQAVMVARRLAKEAKPVAVYSSDLKRAAETAQTIATACNVSNLVLSPALRERHMGDLHGLKFDDAVRSKPDAYKAFSSEDRSQEIPGGGESLDQLSERCVSYLNTIAGKHKGERVIVVSHGASIEELCRHADPTSSVRRRIPNTSICVFNISGTTGHWILERFGDVAHLNEDDFPSGATARELTTGTLADAAALIRAGIRAVDRRYFQSFIDFGALHVDGGRDEEEQLQPANVDEPGVLSPDVDSDSWLHLELHRLDMGLGGRLAGILPAKVPEDGVVVVMPSLRKSGGVEVFVALWEKHANELTSIAYTMDYGLPPPGFRLKLHRGQLFWVAPFNQVYCVGRPDRPRWPTRIRPRRSGPASDADQPPPPPCKRARRVGTVSLDLLLSLVPTRAADAREETCAVCLRDFKERDLLRTTPCFHSFHERCIFRRLKDSSLCPIYRHSPDHHVALQDPTPLAHSALLRLLARSRRFDAVDDTLQSMSLAGAAPTRACLGALVAAYADAGMLGKATEMCERVREQYGSLPEVTHCNRLLKLLVEQRRWDDARKLYDEMLGKNSGADNYSTCVLVRGLCLERRVEEGLKLIEARWGAGCIPHVVFYNVLIDGYCRRGDMGRGLLLLGEMETKGFLPTLVTYGSLINWLGKKGDLEKIGSLFLEMRKRGFSPNVQIYNSVIDALCKCRSATQAMVILKQMFASGCDPDIITFNTLITGLCHEGHVRKAEHFLREAIRRELNPNQLSYTPLIHGFCMRGELMVASDLLVEMMGRGHTPDVVTFGALIHGLVVAGKVSEALIVREKMTERQVFPDVNIYNVLISGLCKKRMLPAAKNILEEMLEKNVQPDEFVYATLIDGFIRSENLGDARKIFEFMEHKGVCPDIVSCNAMIKGYCQFGMMSEAILCMSNMRKVGCIPDEFTYTTVISGYAKQGNLNGALRWLCDMIKRKCKPNVVTYSSLINGYCKTGDTDSAEGLFANMQAEALSPNVVTYTILIGSLFKKDKVLRAGLYFETMLLNHCSPNDVTLHYLVNGLTSCTPCVINSICCNTSEVHGKDALLVVFKKLVFDIGDPRNSAYNAIIFSLCRHNMLREALDFKNRMAKKGYVPNPITFLSLLYGFCSVGKSVNWRTILPNEFQQEEFEIIFRYKFLFDQYATESVCCEVSRVLQQYLAECKSLQRVEQKFANS</sequence>
<evidence type="ECO:0000256" key="3">
    <source>
        <dbReference type="PIRSR" id="PIRSR613078-1"/>
    </source>
</evidence>
<evidence type="ECO:0000313" key="9">
    <source>
        <dbReference type="EnsemblPlants" id="OGLUM12G02660.1"/>
    </source>
</evidence>
<dbReference type="InterPro" id="IPR002885">
    <property type="entry name" value="PPR_rpt"/>
</dbReference>
<dbReference type="Proteomes" id="UP000026961">
    <property type="component" value="Chromosome 12"/>
</dbReference>
<dbReference type="HOGENOM" id="CLU_239983_0_0_1"/>
<dbReference type="Pfam" id="PF02458">
    <property type="entry name" value="Transferase"/>
    <property type="match status" value="1"/>
</dbReference>
<dbReference type="Gene3D" id="1.25.40.10">
    <property type="entry name" value="Tetratricopeptide repeat domain"/>
    <property type="match status" value="7"/>
</dbReference>
<keyword evidence="2" id="KW-0809">Transit peptide</keyword>
<dbReference type="FunFam" id="3.40.50.1240:FF:000029">
    <property type="entry name" value="Phosphoglycerate mutase-like protein 4"/>
    <property type="match status" value="1"/>
</dbReference>
<dbReference type="PROSITE" id="PS00175">
    <property type="entry name" value="PG_MUTASE"/>
    <property type="match status" value="2"/>
</dbReference>
<feature type="repeat" description="PPR" evidence="6">
    <location>
        <begin position="1497"/>
        <end position="1531"/>
    </location>
</feature>
<feature type="repeat" description="PPR" evidence="6">
    <location>
        <begin position="1287"/>
        <end position="1321"/>
    </location>
</feature>
<dbReference type="STRING" id="40148.A0A0E0BNM1"/>
<keyword evidence="5" id="KW-0862">Zinc</keyword>
<keyword evidence="5" id="KW-0479">Metal-binding</keyword>
<feature type="binding site" evidence="4">
    <location>
        <begin position="525"/>
        <end position="532"/>
    </location>
    <ligand>
        <name>substrate</name>
    </ligand>
</feature>
<reference evidence="9" key="1">
    <citation type="submission" date="2015-04" db="UniProtKB">
        <authorList>
            <consortium name="EnsemblPlants"/>
        </authorList>
    </citation>
    <scope>IDENTIFICATION</scope>
</reference>
<dbReference type="Pfam" id="PF01535">
    <property type="entry name" value="PPR"/>
    <property type="match status" value="2"/>
</dbReference>
<dbReference type="InterPro" id="IPR023213">
    <property type="entry name" value="CAT-like_dom_sf"/>
</dbReference>
<dbReference type="PANTHER" id="PTHR47942">
    <property type="entry name" value="TETRATRICOPEPTIDE REPEAT (TPR)-LIKE SUPERFAMILY PROTEIN-RELATED"/>
    <property type="match status" value="1"/>
</dbReference>
<feature type="region of interest" description="Disordered" evidence="7">
    <location>
        <begin position="900"/>
        <end position="925"/>
    </location>
</feature>
<dbReference type="Gene3D" id="3.30.559.10">
    <property type="entry name" value="Chloramphenicol acetyltransferase-like domain"/>
    <property type="match status" value="2"/>
</dbReference>
<organism evidence="9">
    <name type="scientific">Oryza glumipatula</name>
    <dbReference type="NCBI Taxonomy" id="40148"/>
    <lineage>
        <taxon>Eukaryota</taxon>
        <taxon>Viridiplantae</taxon>
        <taxon>Streptophyta</taxon>
        <taxon>Embryophyta</taxon>
        <taxon>Tracheophyta</taxon>
        <taxon>Spermatophyta</taxon>
        <taxon>Magnoliopsida</taxon>
        <taxon>Liliopsida</taxon>
        <taxon>Poales</taxon>
        <taxon>Poaceae</taxon>
        <taxon>BOP clade</taxon>
        <taxon>Oryzoideae</taxon>
        <taxon>Oryzeae</taxon>
        <taxon>Oryzinae</taxon>
        <taxon>Oryza</taxon>
    </lineage>
</organism>
<dbReference type="Gene3D" id="3.40.50.1240">
    <property type="entry name" value="Phosphoglycerate mutase-like"/>
    <property type="match status" value="3"/>
</dbReference>
<dbReference type="SMART" id="SM00855">
    <property type="entry name" value="PGAM"/>
    <property type="match status" value="2"/>
</dbReference>
<feature type="domain" description="RING-type" evidence="8">
    <location>
        <begin position="952"/>
        <end position="993"/>
    </location>
</feature>
<dbReference type="InterPro" id="IPR029033">
    <property type="entry name" value="His_PPase_superfam"/>
</dbReference>
<dbReference type="PROSITE" id="PS50089">
    <property type="entry name" value="ZF_RING_2"/>
    <property type="match status" value="1"/>
</dbReference>
<dbReference type="GO" id="GO:0008270">
    <property type="term" value="F:zinc ion binding"/>
    <property type="evidence" value="ECO:0007669"/>
    <property type="project" value="UniProtKB-KW"/>
</dbReference>
<proteinExistence type="predicted"/>
<feature type="repeat" description="PPR" evidence="6">
    <location>
        <begin position="1147"/>
        <end position="1181"/>
    </location>
</feature>
<dbReference type="InterPro" id="IPR051222">
    <property type="entry name" value="PPR/CCM1_RNA-binding"/>
</dbReference>
<dbReference type="eggNOG" id="KOG0235">
    <property type="taxonomic scope" value="Eukaryota"/>
</dbReference>
<feature type="active site" description="Tele-phosphohistidine intermediate" evidence="3">
    <location>
        <position position="526"/>
    </location>
</feature>
<feature type="repeat" description="PPR" evidence="6">
    <location>
        <begin position="1217"/>
        <end position="1251"/>
    </location>
</feature>
<dbReference type="InterPro" id="IPR013078">
    <property type="entry name" value="His_Pase_superF_clade-1"/>
</dbReference>
<dbReference type="NCBIfam" id="TIGR00756">
    <property type="entry name" value="PPR"/>
    <property type="match status" value="12"/>
</dbReference>
<keyword evidence="5" id="KW-0863">Zinc-finger</keyword>
<accession>A0A0E0BNM1</accession>
<dbReference type="Pfam" id="PF13639">
    <property type="entry name" value="zf-RING_2"/>
    <property type="match status" value="1"/>
</dbReference>
<dbReference type="SMART" id="SM00184">
    <property type="entry name" value="RING"/>
    <property type="match status" value="1"/>
</dbReference>
<feature type="repeat" description="PPR" evidence="6">
    <location>
        <begin position="1617"/>
        <end position="1651"/>
    </location>
</feature>
<dbReference type="SUPFAM" id="SSF52777">
    <property type="entry name" value="CoA-dependent acyltransferases"/>
    <property type="match status" value="1"/>
</dbReference>
<feature type="repeat" description="PPR" evidence="6">
    <location>
        <begin position="1322"/>
        <end position="1356"/>
    </location>
</feature>
<dbReference type="SUPFAM" id="SSF53254">
    <property type="entry name" value="Phosphoglycerate mutase-like"/>
    <property type="match status" value="2"/>
</dbReference>
<feature type="repeat" description="PPR" evidence="6">
    <location>
        <begin position="1357"/>
        <end position="1391"/>
    </location>
</feature>
<dbReference type="GO" id="GO:0005737">
    <property type="term" value="C:cytoplasm"/>
    <property type="evidence" value="ECO:0007669"/>
    <property type="project" value="UniProtKB-ARBA"/>
</dbReference>
<feature type="region of interest" description="Disordered" evidence="7">
    <location>
        <begin position="491"/>
        <end position="513"/>
    </location>
</feature>
<feature type="binding site" evidence="4">
    <location>
        <position position="576"/>
    </location>
    <ligand>
        <name>substrate</name>
    </ligand>
</feature>
<feature type="repeat" description="PPR" evidence="6">
    <location>
        <begin position="1252"/>
        <end position="1286"/>
    </location>
</feature>
<evidence type="ECO:0000256" key="6">
    <source>
        <dbReference type="PROSITE-ProRule" id="PRU00708"/>
    </source>
</evidence>
<reference evidence="9" key="2">
    <citation type="submission" date="2018-05" db="EMBL/GenBank/DDBJ databases">
        <title>OgluRS3 (Oryza glumaepatula Reference Sequence Version 3).</title>
        <authorList>
            <person name="Zhang J."/>
            <person name="Kudrna D."/>
            <person name="Lee S."/>
            <person name="Talag J."/>
            <person name="Welchert J."/>
            <person name="Wing R.A."/>
        </authorList>
    </citation>
    <scope>NUCLEOTIDE SEQUENCE [LARGE SCALE GENOMIC DNA]</scope>
</reference>
<evidence type="ECO:0000256" key="7">
    <source>
        <dbReference type="SAM" id="MobiDB-lite"/>
    </source>
</evidence>
<protein>
    <recommendedName>
        <fullName evidence="8">RING-type domain-containing protein</fullName>
    </recommendedName>
</protein>
<keyword evidence="1" id="KW-0677">Repeat</keyword>
<evidence type="ECO:0000256" key="4">
    <source>
        <dbReference type="PIRSR" id="PIRSR613078-2"/>
    </source>
</evidence>
<dbReference type="InterPro" id="IPR001841">
    <property type="entry name" value="Znf_RING"/>
</dbReference>
<dbReference type="SUPFAM" id="SSF57850">
    <property type="entry name" value="RING/U-box"/>
    <property type="match status" value="1"/>
</dbReference>
<evidence type="ECO:0000256" key="5">
    <source>
        <dbReference type="PROSITE-ProRule" id="PRU00175"/>
    </source>
</evidence>
<feature type="repeat" description="PPR" evidence="6">
    <location>
        <begin position="1462"/>
        <end position="1496"/>
    </location>
</feature>
<evidence type="ECO:0000256" key="1">
    <source>
        <dbReference type="ARBA" id="ARBA00022737"/>
    </source>
</evidence>
<evidence type="ECO:0000259" key="8">
    <source>
        <dbReference type="PROSITE" id="PS50089"/>
    </source>
</evidence>
<name>A0A0E0BNM1_9ORYZ</name>
<dbReference type="eggNOG" id="KOG4197">
    <property type="taxonomic scope" value="Eukaryota"/>
</dbReference>
<dbReference type="EnsemblPlants" id="OGLUM12G02660.1">
    <property type="protein sequence ID" value="OGLUM12G02660.1"/>
    <property type="gene ID" value="OGLUM12G02660"/>
</dbReference>
<dbReference type="GO" id="GO:0050734">
    <property type="term" value="F:hydroxycinnamoyltransferase activity"/>
    <property type="evidence" value="ECO:0007669"/>
    <property type="project" value="UniProtKB-ARBA"/>
</dbReference>
<dbReference type="Pfam" id="PF13041">
    <property type="entry name" value="PPR_2"/>
    <property type="match status" value="7"/>
</dbReference>
<dbReference type="PROSITE" id="PS51375">
    <property type="entry name" value="PPR"/>
    <property type="match status" value="12"/>
</dbReference>
<evidence type="ECO:0000256" key="2">
    <source>
        <dbReference type="ARBA" id="ARBA00022946"/>
    </source>
</evidence>
<dbReference type="CDD" id="cd07067">
    <property type="entry name" value="HP_PGM_like"/>
    <property type="match status" value="2"/>
</dbReference>
<dbReference type="Pfam" id="PF00300">
    <property type="entry name" value="His_Phos_1"/>
    <property type="match status" value="3"/>
</dbReference>
<dbReference type="Gramene" id="OGLUM12G02660.1">
    <property type="protein sequence ID" value="OGLUM12G02660.1"/>
    <property type="gene ID" value="OGLUM12G02660"/>
</dbReference>
<dbReference type="PANTHER" id="PTHR47942:SF21">
    <property type="entry name" value="OS05G0275100 PROTEIN"/>
    <property type="match status" value="1"/>
</dbReference>
<evidence type="ECO:0000313" key="10">
    <source>
        <dbReference type="Proteomes" id="UP000026961"/>
    </source>
</evidence>
<dbReference type="InterPro" id="IPR013083">
    <property type="entry name" value="Znf_RING/FYVE/PHD"/>
</dbReference>
<dbReference type="InterPro" id="IPR001345">
    <property type="entry name" value="PG/BPGM_mutase_AS"/>
</dbReference>
<feature type="repeat" description="PPR" evidence="6">
    <location>
        <begin position="1392"/>
        <end position="1426"/>
    </location>
</feature>
<keyword evidence="10" id="KW-1185">Reference proteome</keyword>
<dbReference type="InterPro" id="IPR011990">
    <property type="entry name" value="TPR-like_helical_dom_sf"/>
</dbReference>
<dbReference type="FunFam" id="3.40.50.1240:FF:000137">
    <property type="match status" value="1"/>
</dbReference>
<feature type="active site" description="Proton donor/acceptor" evidence="3">
    <location>
        <position position="601"/>
    </location>
</feature>